<accession>A0A1I2F356</accession>
<sequence length="167" mass="19897">MKEVIELQYEIEQWLYHEAHLLDNLLFDDWLELFDEDCRYRMPLRVNLQEKDVPDFTDDTLLFDDDMETLTLRVDRLKTDLAWAETPPSRTRRNVGNVRIQEYNENQVTVKSNLLLYRSRSTEIGAELVSGERTDRLVKRSGKWRLQERTFIADQTTLGTRNLAIFV</sequence>
<dbReference type="CDD" id="cd00667">
    <property type="entry name" value="ring_hydroxylating_dioxygenases_beta"/>
    <property type="match status" value="1"/>
</dbReference>
<dbReference type="InterPro" id="IPR000391">
    <property type="entry name" value="Rng_hydr_dOase-bsu"/>
</dbReference>
<dbReference type="GO" id="GO:0051213">
    <property type="term" value="F:dioxygenase activity"/>
    <property type="evidence" value="ECO:0007669"/>
    <property type="project" value="UniProtKB-KW"/>
</dbReference>
<evidence type="ECO:0000313" key="4">
    <source>
        <dbReference type="Proteomes" id="UP000199516"/>
    </source>
</evidence>
<dbReference type="PANTHER" id="PTHR41534">
    <property type="entry name" value="BLR3401 PROTEIN"/>
    <property type="match status" value="1"/>
</dbReference>
<dbReference type="SUPFAM" id="SSF54427">
    <property type="entry name" value="NTF2-like"/>
    <property type="match status" value="1"/>
</dbReference>
<dbReference type="STRING" id="930128.SAMN05192532_10832"/>
<dbReference type="GO" id="GO:0019380">
    <property type="term" value="P:3-phenylpropionate catabolic process"/>
    <property type="evidence" value="ECO:0007669"/>
    <property type="project" value="TreeGrafter"/>
</dbReference>
<keyword evidence="2" id="KW-0560">Oxidoreductase</keyword>
<dbReference type="Gene3D" id="3.10.450.50">
    <property type="match status" value="1"/>
</dbReference>
<evidence type="ECO:0000256" key="1">
    <source>
        <dbReference type="ARBA" id="ARBA00009570"/>
    </source>
</evidence>
<dbReference type="Pfam" id="PF00866">
    <property type="entry name" value="Ring_hydroxyl_B"/>
    <property type="match status" value="1"/>
</dbReference>
<dbReference type="PANTHER" id="PTHR41534:SF2">
    <property type="entry name" value="3-PHENYLPROPIONATE_CINNAMIC ACID DIOXYGENASE SUBUNIT BETA"/>
    <property type="match status" value="1"/>
</dbReference>
<dbReference type="InterPro" id="IPR032710">
    <property type="entry name" value="NTF2-like_dom_sf"/>
</dbReference>
<keyword evidence="3" id="KW-0223">Dioxygenase</keyword>
<dbReference type="AlphaFoldDB" id="A0A1I2F356"/>
<dbReference type="EMBL" id="FONT01000008">
    <property type="protein sequence ID" value="SFE98940.1"/>
    <property type="molecule type" value="Genomic_DNA"/>
</dbReference>
<reference evidence="3 4" key="1">
    <citation type="submission" date="2016-10" db="EMBL/GenBank/DDBJ databases">
        <authorList>
            <person name="de Groot N.N."/>
        </authorList>
    </citation>
    <scope>NUCLEOTIDE SEQUENCE [LARGE SCALE GENOMIC DNA]</scope>
    <source>
        <strain evidence="3 4">DSM 23995</strain>
    </source>
</reference>
<dbReference type="RefSeq" id="WP_091663465.1">
    <property type="nucleotide sequence ID" value="NZ_FONT01000008.1"/>
</dbReference>
<evidence type="ECO:0000313" key="3">
    <source>
        <dbReference type="EMBL" id="SFE98940.1"/>
    </source>
</evidence>
<dbReference type="Proteomes" id="UP000199516">
    <property type="component" value="Unassembled WGS sequence"/>
</dbReference>
<dbReference type="OrthoDB" id="7446267at2"/>
<dbReference type="NCBIfam" id="NF007479">
    <property type="entry name" value="PRK10069.1"/>
    <property type="match status" value="1"/>
</dbReference>
<evidence type="ECO:0000256" key="2">
    <source>
        <dbReference type="ARBA" id="ARBA00023002"/>
    </source>
</evidence>
<organism evidence="3 4">
    <name type="scientific">Alteribacillus iranensis</name>
    <dbReference type="NCBI Taxonomy" id="930128"/>
    <lineage>
        <taxon>Bacteria</taxon>
        <taxon>Bacillati</taxon>
        <taxon>Bacillota</taxon>
        <taxon>Bacilli</taxon>
        <taxon>Bacillales</taxon>
        <taxon>Bacillaceae</taxon>
        <taxon>Alteribacillus</taxon>
    </lineage>
</organism>
<name>A0A1I2F356_9BACI</name>
<proteinExistence type="inferred from homology"/>
<keyword evidence="4" id="KW-1185">Reference proteome</keyword>
<protein>
    <submittedName>
        <fullName evidence="3">3-phenylpropionate/cinnamic acid dioxygenase, small subunit</fullName>
    </submittedName>
</protein>
<comment type="similarity">
    <text evidence="1">Belongs to the bacterial ring-hydroxylating dioxygenase beta subunit family.</text>
</comment>
<gene>
    <name evidence="3" type="ORF">SAMN05192532_10832</name>
</gene>